<dbReference type="InterPro" id="IPR049492">
    <property type="entry name" value="BD-FAE-like_dom"/>
</dbReference>
<accession>W9GWP9</accession>
<dbReference type="PANTHER" id="PTHR48081:SF33">
    <property type="entry name" value="KYNURENINE FORMAMIDASE"/>
    <property type="match status" value="1"/>
</dbReference>
<protein>
    <submittedName>
        <fullName evidence="4">Esterase</fullName>
    </submittedName>
</protein>
<dbReference type="EMBL" id="AVFL01000034">
    <property type="protein sequence ID" value="EWY36877.1"/>
    <property type="molecule type" value="Genomic_DNA"/>
</dbReference>
<dbReference type="SUPFAM" id="SSF53474">
    <property type="entry name" value="alpha/beta-Hydrolases"/>
    <property type="match status" value="1"/>
</dbReference>
<evidence type="ECO:0000259" key="3">
    <source>
        <dbReference type="Pfam" id="PF20434"/>
    </source>
</evidence>
<dbReference type="PANTHER" id="PTHR48081">
    <property type="entry name" value="AB HYDROLASE SUPERFAMILY PROTEIN C4A8.06C"/>
    <property type="match status" value="1"/>
</dbReference>
<sequence>MSENNGHQAAMSSKDGPSNDWLKLPQAERDAAYNNGAAVANSKAHSAERNAASAEFRARRPAKLDLAYGASERLKWDLYPAADPAAPCLAFIHGGYWQMNSREGFACLAEGPLAQGWSVAMPSHTLAPDASLTQIVAEIRAAFDWLAAHGVEHGVAGPIVAAGWSAGGHLTAMVLDHPAVAAGLAISGVYEVGPIRDTYLNEKLALTDAEIETLSPMRLPVVQKPLMVSYGAAELPALVANSEEFHALRAAAGATGALVPITGADHFTVLDELRSPDGILTRRLGELIPTHRP</sequence>
<proteinExistence type="predicted"/>
<dbReference type="Proteomes" id="UP000019486">
    <property type="component" value="Unassembled WGS sequence"/>
</dbReference>
<dbReference type="STRING" id="1385369.N825_23180"/>
<dbReference type="Pfam" id="PF20434">
    <property type="entry name" value="BD-FAE"/>
    <property type="match status" value="1"/>
</dbReference>
<dbReference type="AlphaFoldDB" id="W9GWP9"/>
<dbReference type="InterPro" id="IPR029058">
    <property type="entry name" value="AB_hydrolase_fold"/>
</dbReference>
<evidence type="ECO:0000313" key="4">
    <source>
        <dbReference type="EMBL" id="EWY36877.1"/>
    </source>
</evidence>
<feature type="domain" description="BD-FAE-like" evidence="3">
    <location>
        <begin position="83"/>
        <end position="174"/>
    </location>
</feature>
<name>W9GWP9_9PROT</name>
<gene>
    <name evidence="4" type="ORF">N825_23180</name>
</gene>
<organism evidence="4 5">
    <name type="scientific">Skermanella stibiiresistens SB22</name>
    <dbReference type="NCBI Taxonomy" id="1385369"/>
    <lineage>
        <taxon>Bacteria</taxon>
        <taxon>Pseudomonadati</taxon>
        <taxon>Pseudomonadota</taxon>
        <taxon>Alphaproteobacteria</taxon>
        <taxon>Rhodospirillales</taxon>
        <taxon>Azospirillaceae</taxon>
        <taxon>Skermanella</taxon>
    </lineage>
</organism>
<reference evidence="4 5" key="1">
    <citation type="submission" date="2013-08" db="EMBL/GenBank/DDBJ databases">
        <title>The genome sequence of Skermanella stibiiresistens.</title>
        <authorList>
            <person name="Zhu W."/>
            <person name="Wang G."/>
        </authorList>
    </citation>
    <scope>NUCLEOTIDE SEQUENCE [LARGE SCALE GENOMIC DNA]</scope>
    <source>
        <strain evidence="4 5">SB22</strain>
    </source>
</reference>
<dbReference type="Gene3D" id="3.40.50.1820">
    <property type="entry name" value="alpha/beta hydrolase"/>
    <property type="match status" value="1"/>
</dbReference>
<dbReference type="GO" id="GO:0016787">
    <property type="term" value="F:hydrolase activity"/>
    <property type="evidence" value="ECO:0007669"/>
    <property type="project" value="UniProtKB-KW"/>
</dbReference>
<dbReference type="InterPro" id="IPR050300">
    <property type="entry name" value="GDXG_lipolytic_enzyme"/>
</dbReference>
<evidence type="ECO:0000256" key="1">
    <source>
        <dbReference type="ARBA" id="ARBA00022801"/>
    </source>
</evidence>
<feature type="region of interest" description="Disordered" evidence="2">
    <location>
        <begin position="1"/>
        <end position="27"/>
    </location>
</feature>
<feature type="compositionally biased region" description="Polar residues" evidence="2">
    <location>
        <begin position="1"/>
        <end position="11"/>
    </location>
</feature>
<keyword evidence="5" id="KW-1185">Reference proteome</keyword>
<evidence type="ECO:0000313" key="5">
    <source>
        <dbReference type="Proteomes" id="UP000019486"/>
    </source>
</evidence>
<keyword evidence="1" id="KW-0378">Hydrolase</keyword>
<comment type="caution">
    <text evidence="4">The sequence shown here is derived from an EMBL/GenBank/DDBJ whole genome shotgun (WGS) entry which is preliminary data.</text>
</comment>
<evidence type="ECO:0000256" key="2">
    <source>
        <dbReference type="SAM" id="MobiDB-lite"/>
    </source>
</evidence>